<keyword evidence="2 6" id="KW-0349">Heme</keyword>
<dbReference type="GO" id="GO:0009055">
    <property type="term" value="F:electron transfer activity"/>
    <property type="evidence" value="ECO:0007669"/>
    <property type="project" value="InterPro"/>
</dbReference>
<dbReference type="InterPro" id="IPR036909">
    <property type="entry name" value="Cyt_c-like_dom_sf"/>
</dbReference>
<accession>A0A158I6C2</accession>
<evidence type="ECO:0000313" key="9">
    <source>
        <dbReference type="EMBL" id="SAL52138.1"/>
    </source>
</evidence>
<proteinExistence type="predicted"/>
<feature type="domain" description="Cytochrome c" evidence="8">
    <location>
        <begin position="129"/>
        <end position="205"/>
    </location>
</feature>
<keyword evidence="5 6" id="KW-0408">Iron</keyword>
<keyword evidence="3 6" id="KW-0479">Metal-binding</keyword>
<name>A0A158I6C2_CABCO</name>
<protein>
    <submittedName>
        <fullName evidence="9">Cytochrome c, class I</fullName>
    </submittedName>
</protein>
<dbReference type="AlphaFoldDB" id="A0A158I6C2"/>
<gene>
    <name evidence="9" type="ORF">AWB70_04302</name>
</gene>
<sequence>MKPIRMIALAVSALACWIDMTSPPAMAGQADVQAGQALYMKKGCYECHGPVGQGSIMSGPALAPSPLPVEAMTDYVRSPKGQMPLYSSKILPDRDLAQIQAYLAAVPASPDADSIALLGGASTASSSKDDSERGQQVYVARCASCHGASGGGAVGPSLVDVAKRRGVPGIESFVRNPSGAMPKLFPEVLSESDVQAVAQYVAGLR</sequence>
<dbReference type="Pfam" id="PF13442">
    <property type="entry name" value="Cytochrome_CBB3"/>
    <property type="match status" value="2"/>
</dbReference>
<dbReference type="EMBL" id="FCNY02000010">
    <property type="protein sequence ID" value="SAL52138.1"/>
    <property type="molecule type" value="Genomic_DNA"/>
</dbReference>
<dbReference type="InterPro" id="IPR009056">
    <property type="entry name" value="Cyt_c-like_dom"/>
</dbReference>
<evidence type="ECO:0000256" key="6">
    <source>
        <dbReference type="PROSITE-ProRule" id="PRU00433"/>
    </source>
</evidence>
<dbReference type="SUPFAM" id="SSF46626">
    <property type="entry name" value="Cytochrome c"/>
    <property type="match status" value="2"/>
</dbReference>
<evidence type="ECO:0000256" key="4">
    <source>
        <dbReference type="ARBA" id="ARBA00022982"/>
    </source>
</evidence>
<dbReference type="RefSeq" id="WP_053572543.1">
    <property type="nucleotide sequence ID" value="NZ_FCNY02000010.1"/>
</dbReference>
<dbReference type="InterPro" id="IPR051811">
    <property type="entry name" value="Cytochrome_c550/c551-like"/>
</dbReference>
<evidence type="ECO:0000259" key="8">
    <source>
        <dbReference type="PROSITE" id="PS51007"/>
    </source>
</evidence>
<dbReference type="Proteomes" id="UP000054740">
    <property type="component" value="Unassembled WGS sequence"/>
</dbReference>
<feature type="signal peptide" evidence="7">
    <location>
        <begin position="1"/>
        <end position="27"/>
    </location>
</feature>
<keyword evidence="10" id="KW-1185">Reference proteome</keyword>
<dbReference type="PANTHER" id="PTHR37823:SF1">
    <property type="entry name" value="CYTOCHROME C-553-LIKE"/>
    <property type="match status" value="1"/>
</dbReference>
<evidence type="ECO:0000256" key="1">
    <source>
        <dbReference type="ARBA" id="ARBA00022448"/>
    </source>
</evidence>
<dbReference type="GO" id="GO:0020037">
    <property type="term" value="F:heme binding"/>
    <property type="evidence" value="ECO:0007669"/>
    <property type="project" value="InterPro"/>
</dbReference>
<organism evidence="9 10">
    <name type="scientific">Caballeronia cordobensis</name>
    <name type="common">Burkholderia cordobensis</name>
    <dbReference type="NCBI Taxonomy" id="1353886"/>
    <lineage>
        <taxon>Bacteria</taxon>
        <taxon>Pseudomonadati</taxon>
        <taxon>Pseudomonadota</taxon>
        <taxon>Betaproteobacteria</taxon>
        <taxon>Burkholderiales</taxon>
        <taxon>Burkholderiaceae</taxon>
        <taxon>Caballeronia</taxon>
    </lineage>
</organism>
<dbReference type="PROSITE" id="PS51257">
    <property type="entry name" value="PROKAR_LIPOPROTEIN"/>
    <property type="match status" value="1"/>
</dbReference>
<dbReference type="Gene3D" id="1.10.760.10">
    <property type="entry name" value="Cytochrome c-like domain"/>
    <property type="match status" value="2"/>
</dbReference>
<dbReference type="PROSITE" id="PS51007">
    <property type="entry name" value="CYTC"/>
    <property type="match status" value="2"/>
</dbReference>
<evidence type="ECO:0000256" key="2">
    <source>
        <dbReference type="ARBA" id="ARBA00022617"/>
    </source>
</evidence>
<feature type="domain" description="Cytochrome c" evidence="8">
    <location>
        <begin position="30"/>
        <end position="107"/>
    </location>
</feature>
<keyword evidence="1" id="KW-0813">Transport</keyword>
<evidence type="ECO:0000256" key="3">
    <source>
        <dbReference type="ARBA" id="ARBA00022723"/>
    </source>
</evidence>
<evidence type="ECO:0000256" key="7">
    <source>
        <dbReference type="SAM" id="SignalP"/>
    </source>
</evidence>
<keyword evidence="7" id="KW-0732">Signal</keyword>
<feature type="chain" id="PRO_5011121356" evidence="7">
    <location>
        <begin position="28"/>
        <end position="205"/>
    </location>
</feature>
<evidence type="ECO:0000256" key="5">
    <source>
        <dbReference type="ARBA" id="ARBA00023004"/>
    </source>
</evidence>
<dbReference type="PANTHER" id="PTHR37823">
    <property type="entry name" value="CYTOCHROME C-553-LIKE"/>
    <property type="match status" value="1"/>
</dbReference>
<evidence type="ECO:0000313" key="10">
    <source>
        <dbReference type="Proteomes" id="UP000054740"/>
    </source>
</evidence>
<reference evidence="10" key="1">
    <citation type="submission" date="2016-01" db="EMBL/GenBank/DDBJ databases">
        <authorList>
            <person name="Peeters C."/>
        </authorList>
    </citation>
    <scope>NUCLEOTIDE SEQUENCE [LARGE SCALE GENOMIC DNA]</scope>
</reference>
<keyword evidence="4" id="KW-0249">Electron transport</keyword>
<dbReference type="GO" id="GO:0046872">
    <property type="term" value="F:metal ion binding"/>
    <property type="evidence" value="ECO:0007669"/>
    <property type="project" value="UniProtKB-KW"/>
</dbReference>